<proteinExistence type="inferred from homology"/>
<organism evidence="15 16">
    <name type="scientific">Ambispora leptoticha</name>
    <dbReference type="NCBI Taxonomy" id="144679"/>
    <lineage>
        <taxon>Eukaryota</taxon>
        <taxon>Fungi</taxon>
        <taxon>Fungi incertae sedis</taxon>
        <taxon>Mucoromycota</taxon>
        <taxon>Glomeromycotina</taxon>
        <taxon>Glomeromycetes</taxon>
        <taxon>Archaeosporales</taxon>
        <taxon>Ambisporaceae</taxon>
        <taxon>Ambispora</taxon>
    </lineage>
</organism>
<keyword evidence="6" id="KW-0597">Phosphoprotein</keyword>
<evidence type="ECO:0000256" key="7">
    <source>
        <dbReference type="ARBA" id="ARBA00022960"/>
    </source>
</evidence>
<evidence type="ECO:0000313" key="16">
    <source>
        <dbReference type="Proteomes" id="UP000789508"/>
    </source>
</evidence>
<name>A0A9N9DZQ7_9GLOM</name>
<dbReference type="GO" id="GO:0035023">
    <property type="term" value="P:regulation of Rho protein signal transduction"/>
    <property type="evidence" value="ECO:0007669"/>
    <property type="project" value="InterPro"/>
</dbReference>
<evidence type="ECO:0000256" key="1">
    <source>
        <dbReference type="ARBA" id="ARBA00004193"/>
    </source>
</evidence>
<dbReference type="PROSITE" id="PS50229">
    <property type="entry name" value="WH1"/>
    <property type="match status" value="1"/>
</dbReference>
<dbReference type="AlphaFoldDB" id="A0A9N9DZQ7"/>
<dbReference type="SUPFAM" id="SSF47912">
    <property type="entry name" value="Wiscott-Aldrich syndrome protein, WASP, C-terminal domain"/>
    <property type="match status" value="1"/>
</dbReference>
<dbReference type="SUPFAM" id="SSF50729">
    <property type="entry name" value="PH domain-like"/>
    <property type="match status" value="1"/>
</dbReference>
<keyword evidence="4" id="KW-1003">Cell membrane</keyword>
<evidence type="ECO:0000256" key="12">
    <source>
        <dbReference type="SAM" id="MobiDB-lite"/>
    </source>
</evidence>
<accession>A0A9N9DZQ7</accession>
<dbReference type="Proteomes" id="UP000789508">
    <property type="component" value="Unassembled WGS sequence"/>
</dbReference>
<dbReference type="InterPro" id="IPR036936">
    <property type="entry name" value="CRIB_dom_sf"/>
</dbReference>
<dbReference type="PROSITE" id="PS50108">
    <property type="entry name" value="CRIB"/>
    <property type="match status" value="1"/>
</dbReference>
<dbReference type="InterPro" id="IPR039056">
    <property type="entry name" value="SPEC"/>
</dbReference>
<evidence type="ECO:0000313" key="15">
    <source>
        <dbReference type="EMBL" id="CAG8659105.1"/>
    </source>
</evidence>
<dbReference type="GO" id="GO:0030479">
    <property type="term" value="C:actin cortical patch"/>
    <property type="evidence" value="ECO:0007669"/>
    <property type="project" value="UniProtKB-ARBA"/>
</dbReference>
<comment type="similarity">
    <text evidence="3">Belongs to the CDC42SE/SPEC family.</text>
</comment>
<dbReference type="CDD" id="cd01205">
    <property type="entry name" value="EVH1_WASP-like"/>
    <property type="match status" value="1"/>
</dbReference>
<sequence>MPSVTLGDAKDKPTIKKAIPTSANKIITATVARLYVAYPDPNAWTYANIVGAVVFLRDLKKKSFFFRIVDLNSERGVIWEQELYQDFQYNNDTPFFHTFATDEYVAAFSFADENEATTFHKKVINREKINAKAKSSKKENENKGFFGGGTTKKKKGKKNKVDKALIGQPTDFRHLGHIGYNPDTGFDVQNIDPNWQSLFDQLGQLGVTQDQITKNADFIKSFVEKEGGLHGTPAARKKAAPPPPPSKVNRRHPPPPPARTTANVKPNKSPPPPPPSRKPVAPITPTRDLSPSPPVAPQKAPTPPPPPAPVVKQPTHKPNIPPPPPPIQRQNVPSSPPPVPPPLPNLLQEIQRTGGTAGASLRKVGEPKPRSSTFDETEPPSPSAGGDLAKALANALFTRSIAIGNDS</sequence>
<dbReference type="SMART" id="SM00461">
    <property type="entry name" value="WH1"/>
    <property type="match status" value="1"/>
</dbReference>
<keyword evidence="16" id="KW-1185">Reference proteome</keyword>
<evidence type="ECO:0000256" key="6">
    <source>
        <dbReference type="ARBA" id="ARBA00022553"/>
    </source>
</evidence>
<evidence type="ECO:0000256" key="9">
    <source>
        <dbReference type="ARBA" id="ARBA00023139"/>
    </source>
</evidence>
<evidence type="ECO:0000256" key="5">
    <source>
        <dbReference type="ARBA" id="ARBA00022490"/>
    </source>
</evidence>
<evidence type="ECO:0000256" key="11">
    <source>
        <dbReference type="ARBA" id="ARBA00023288"/>
    </source>
</evidence>
<keyword evidence="9" id="KW-0564">Palmitate</keyword>
<evidence type="ECO:0000256" key="8">
    <source>
        <dbReference type="ARBA" id="ARBA00023136"/>
    </source>
</evidence>
<feature type="compositionally biased region" description="Pro residues" evidence="12">
    <location>
        <begin position="334"/>
        <end position="344"/>
    </location>
</feature>
<dbReference type="InterPro" id="IPR000697">
    <property type="entry name" value="WH1/EVH1_dom"/>
</dbReference>
<dbReference type="InterPro" id="IPR000095">
    <property type="entry name" value="CRIB_dom"/>
</dbReference>
<dbReference type="GO" id="GO:0005886">
    <property type="term" value="C:plasma membrane"/>
    <property type="evidence" value="ECO:0007669"/>
    <property type="project" value="UniProtKB-SubCell"/>
</dbReference>
<evidence type="ECO:0000256" key="3">
    <source>
        <dbReference type="ARBA" id="ARBA00005720"/>
    </source>
</evidence>
<evidence type="ECO:0000256" key="10">
    <source>
        <dbReference type="ARBA" id="ARBA00023212"/>
    </source>
</evidence>
<dbReference type="SMART" id="SM00285">
    <property type="entry name" value="PBD"/>
    <property type="match status" value="1"/>
</dbReference>
<keyword evidence="5" id="KW-0963">Cytoplasm</keyword>
<dbReference type="GO" id="GO:0007015">
    <property type="term" value="P:actin filament organization"/>
    <property type="evidence" value="ECO:0007669"/>
    <property type="project" value="InterPro"/>
</dbReference>
<dbReference type="InterPro" id="IPR011026">
    <property type="entry name" value="WAS_C"/>
</dbReference>
<dbReference type="GO" id="GO:0008092">
    <property type="term" value="F:cytoskeletal protein binding"/>
    <property type="evidence" value="ECO:0007669"/>
    <property type="project" value="UniProtKB-ARBA"/>
</dbReference>
<gene>
    <name evidence="15" type="ORF">ALEPTO_LOCUS10271</name>
</gene>
<dbReference type="OrthoDB" id="8963340at2759"/>
<feature type="region of interest" description="Disordered" evidence="12">
    <location>
        <begin position="134"/>
        <end position="161"/>
    </location>
</feature>
<keyword evidence="7" id="KW-0133">Cell shape</keyword>
<reference evidence="15" key="1">
    <citation type="submission" date="2021-06" db="EMBL/GenBank/DDBJ databases">
        <authorList>
            <person name="Kallberg Y."/>
            <person name="Tangrot J."/>
            <person name="Rosling A."/>
        </authorList>
    </citation>
    <scope>NUCLEOTIDE SEQUENCE</scope>
    <source>
        <strain evidence="15">FL130A</strain>
    </source>
</reference>
<comment type="caution">
    <text evidence="15">The sequence shown here is derived from an EMBL/GenBank/DDBJ whole genome shotgun (WGS) entry which is preliminary data.</text>
</comment>
<feature type="non-terminal residue" evidence="15">
    <location>
        <position position="1"/>
    </location>
</feature>
<dbReference type="InterPro" id="IPR011993">
    <property type="entry name" value="PH-like_dom_sf"/>
</dbReference>
<dbReference type="Pfam" id="PF00786">
    <property type="entry name" value="PBD"/>
    <property type="match status" value="1"/>
</dbReference>
<evidence type="ECO:0000256" key="4">
    <source>
        <dbReference type="ARBA" id="ARBA00022475"/>
    </source>
</evidence>
<dbReference type="GO" id="GO:0031267">
    <property type="term" value="F:small GTPase binding"/>
    <property type="evidence" value="ECO:0007669"/>
    <property type="project" value="InterPro"/>
</dbReference>
<evidence type="ECO:0000259" key="13">
    <source>
        <dbReference type="PROSITE" id="PS50108"/>
    </source>
</evidence>
<comment type="subcellular location">
    <subcellularLocation>
        <location evidence="1">Cell membrane</location>
        <topology evidence="1">Lipid-anchor</topology>
    </subcellularLocation>
    <subcellularLocation>
        <location evidence="2">Cytoplasm</location>
        <location evidence="2">Cytoskeleton</location>
    </subcellularLocation>
</comment>
<dbReference type="FunFam" id="2.30.29.30:FF:000281">
    <property type="entry name" value="Actin associated protein"/>
    <property type="match status" value="1"/>
</dbReference>
<feature type="compositionally biased region" description="Pro residues" evidence="12">
    <location>
        <begin position="291"/>
        <end position="309"/>
    </location>
</feature>
<feature type="domain" description="CRIB" evidence="13">
    <location>
        <begin position="166"/>
        <end position="179"/>
    </location>
</feature>
<keyword evidence="10" id="KW-0206">Cytoskeleton</keyword>
<dbReference type="PANTHER" id="PTHR13502:SF9">
    <property type="entry name" value="CRIB DOMAIN-CONTAINING PROTEIN"/>
    <property type="match status" value="1"/>
</dbReference>
<feature type="region of interest" description="Disordered" evidence="12">
    <location>
        <begin position="227"/>
        <end position="387"/>
    </location>
</feature>
<dbReference type="Gene3D" id="3.90.810.10">
    <property type="entry name" value="CRIB domain"/>
    <property type="match status" value="1"/>
</dbReference>
<dbReference type="EMBL" id="CAJVPS010010603">
    <property type="protein sequence ID" value="CAG8659105.1"/>
    <property type="molecule type" value="Genomic_DNA"/>
</dbReference>
<evidence type="ECO:0000256" key="2">
    <source>
        <dbReference type="ARBA" id="ARBA00004245"/>
    </source>
</evidence>
<evidence type="ECO:0000259" key="14">
    <source>
        <dbReference type="PROSITE" id="PS50229"/>
    </source>
</evidence>
<feature type="compositionally biased region" description="Basic residues" evidence="12">
    <location>
        <begin position="151"/>
        <end position="160"/>
    </location>
</feature>
<feature type="domain" description="WH1" evidence="14">
    <location>
        <begin position="19"/>
        <end position="130"/>
    </location>
</feature>
<dbReference type="GO" id="GO:0008360">
    <property type="term" value="P:regulation of cell shape"/>
    <property type="evidence" value="ECO:0007669"/>
    <property type="project" value="UniProtKB-KW"/>
</dbReference>
<dbReference type="CDD" id="cd00132">
    <property type="entry name" value="CRIB"/>
    <property type="match status" value="1"/>
</dbReference>
<dbReference type="GO" id="GO:0071933">
    <property type="term" value="F:Arp2/3 complex binding"/>
    <property type="evidence" value="ECO:0007669"/>
    <property type="project" value="UniProtKB-ARBA"/>
</dbReference>
<dbReference type="Pfam" id="PF00568">
    <property type="entry name" value="WH1"/>
    <property type="match status" value="1"/>
</dbReference>
<keyword evidence="8" id="KW-0472">Membrane</keyword>
<dbReference type="PANTHER" id="PTHR13502">
    <property type="entry name" value="CDC42 SMALL EFFECTOR PROTEIN HOMOLOG"/>
    <property type="match status" value="1"/>
</dbReference>
<keyword evidence="11" id="KW-0449">Lipoprotein</keyword>
<dbReference type="Gene3D" id="2.30.29.30">
    <property type="entry name" value="Pleckstrin-homology domain (PH domain)/Phosphotyrosine-binding domain (PTB)"/>
    <property type="match status" value="1"/>
</dbReference>
<protein>
    <submittedName>
        <fullName evidence="15">1289_t:CDS:1</fullName>
    </submittedName>
</protein>
<dbReference type="InterPro" id="IPR033927">
    <property type="entry name" value="WASPfam_EVH1"/>
</dbReference>
<feature type="compositionally biased region" description="Pro residues" evidence="12">
    <location>
        <begin position="268"/>
        <end position="277"/>
    </location>
</feature>